<proteinExistence type="predicted"/>
<feature type="chain" id="PRO_5020711516" description="Secreted protein" evidence="1">
    <location>
        <begin position="23"/>
        <end position="106"/>
    </location>
</feature>
<dbReference type="Proteomes" id="UP000292957">
    <property type="component" value="Unassembled WGS sequence"/>
</dbReference>
<evidence type="ECO:0000313" key="2">
    <source>
        <dbReference type="EMBL" id="TBU34674.1"/>
    </source>
</evidence>
<evidence type="ECO:0008006" key="3">
    <source>
        <dbReference type="Google" id="ProtNLM"/>
    </source>
</evidence>
<dbReference type="AlphaFoldDB" id="A0A4Q9N2C1"/>
<evidence type="ECO:0000256" key="1">
    <source>
        <dbReference type="SAM" id="SignalP"/>
    </source>
</evidence>
<accession>A0A4Q9N2C1</accession>
<sequence>MGGCALSARVLAELMSSLIVRAYDCRCRPQRSINVRRATTTMRRRVDSVSANSIFFRPHVSRNFLTHRRIVHLRVSVEARLCPIPYPQILHEASSPFASTAISIPD</sequence>
<dbReference type="EMBL" id="ML143388">
    <property type="protein sequence ID" value="TBU34674.1"/>
    <property type="molecule type" value="Genomic_DNA"/>
</dbReference>
<feature type="signal peptide" evidence="1">
    <location>
        <begin position="1"/>
        <end position="22"/>
    </location>
</feature>
<gene>
    <name evidence="2" type="ORF">BD311DRAFT_746577</name>
</gene>
<name>A0A4Q9N2C1_9APHY</name>
<reference evidence="2" key="1">
    <citation type="submission" date="2019-01" db="EMBL/GenBank/DDBJ databases">
        <title>Draft genome sequences of three monokaryotic isolates of the white-rot basidiomycete fungus Dichomitus squalens.</title>
        <authorList>
            <consortium name="DOE Joint Genome Institute"/>
            <person name="Lopez S.C."/>
            <person name="Andreopoulos B."/>
            <person name="Pangilinan J."/>
            <person name="Lipzen A."/>
            <person name="Riley R."/>
            <person name="Ahrendt S."/>
            <person name="Ng V."/>
            <person name="Barry K."/>
            <person name="Daum C."/>
            <person name="Grigoriev I.V."/>
            <person name="Hilden K.S."/>
            <person name="Makela M.R."/>
            <person name="de Vries R.P."/>
        </authorList>
    </citation>
    <scope>NUCLEOTIDE SEQUENCE [LARGE SCALE GENOMIC DNA]</scope>
    <source>
        <strain evidence="2">OM18370.1</strain>
    </source>
</reference>
<keyword evidence="1" id="KW-0732">Signal</keyword>
<protein>
    <recommendedName>
        <fullName evidence="3">Secreted protein</fullName>
    </recommendedName>
</protein>
<organism evidence="2">
    <name type="scientific">Dichomitus squalens</name>
    <dbReference type="NCBI Taxonomy" id="114155"/>
    <lineage>
        <taxon>Eukaryota</taxon>
        <taxon>Fungi</taxon>
        <taxon>Dikarya</taxon>
        <taxon>Basidiomycota</taxon>
        <taxon>Agaricomycotina</taxon>
        <taxon>Agaricomycetes</taxon>
        <taxon>Polyporales</taxon>
        <taxon>Polyporaceae</taxon>
        <taxon>Dichomitus</taxon>
    </lineage>
</organism>